<dbReference type="InterPro" id="IPR015422">
    <property type="entry name" value="PyrdxlP-dep_Trfase_small"/>
</dbReference>
<evidence type="ECO:0000256" key="1">
    <source>
        <dbReference type="ARBA" id="ARBA00001933"/>
    </source>
</evidence>
<dbReference type="GO" id="GO:0004793">
    <property type="term" value="F:threonine aldolase activity"/>
    <property type="evidence" value="ECO:0007669"/>
    <property type="project" value="UniProtKB-UniRule"/>
</dbReference>
<keyword evidence="3 4" id="KW-0663">Pyridoxal phosphate</keyword>
<gene>
    <name evidence="6" type="ORF">NDR86_34375</name>
</gene>
<dbReference type="PANTHER" id="PTHR48097">
    <property type="entry name" value="L-THREONINE ALDOLASE-RELATED"/>
    <property type="match status" value="1"/>
</dbReference>
<name>A0A9X2J169_9NOCA</name>
<comment type="similarity">
    <text evidence="2 4">Belongs to the threonine aldolase family.</text>
</comment>
<dbReference type="InterPro" id="IPR015421">
    <property type="entry name" value="PyrdxlP-dep_Trfase_major"/>
</dbReference>
<dbReference type="SUPFAM" id="SSF53383">
    <property type="entry name" value="PLP-dependent transferases"/>
    <property type="match status" value="1"/>
</dbReference>
<comment type="caution">
    <text evidence="6">The sequence shown here is derived from an EMBL/GenBank/DDBJ whole genome shotgun (WGS) entry which is preliminary data.</text>
</comment>
<organism evidence="6 7">
    <name type="scientific">Nocardia pulmonis</name>
    <dbReference type="NCBI Taxonomy" id="2951408"/>
    <lineage>
        <taxon>Bacteria</taxon>
        <taxon>Bacillati</taxon>
        <taxon>Actinomycetota</taxon>
        <taxon>Actinomycetes</taxon>
        <taxon>Mycobacteriales</taxon>
        <taxon>Nocardiaceae</taxon>
        <taxon>Nocardia</taxon>
    </lineage>
</organism>
<dbReference type="Proteomes" id="UP001139157">
    <property type="component" value="Unassembled WGS sequence"/>
</dbReference>
<keyword evidence="7" id="KW-1185">Reference proteome</keyword>
<keyword evidence="4" id="KW-0456">Lyase</keyword>
<dbReference type="EC" id="4.1.2.48" evidence="4"/>
<dbReference type="InterPro" id="IPR026273">
    <property type="entry name" value="Low_specificity_L-TA_bact"/>
</dbReference>
<dbReference type="InterPro" id="IPR015424">
    <property type="entry name" value="PyrdxlP-dep_Trfase"/>
</dbReference>
<evidence type="ECO:0000313" key="6">
    <source>
        <dbReference type="EMBL" id="MCM6778584.1"/>
    </source>
</evidence>
<evidence type="ECO:0000313" key="7">
    <source>
        <dbReference type="Proteomes" id="UP001139157"/>
    </source>
</evidence>
<dbReference type="RefSeq" id="WP_251918092.1">
    <property type="nucleotide sequence ID" value="NZ_JAMRXG010000024.1"/>
</dbReference>
<accession>A0A9X2J169</accession>
<comment type="catalytic activity">
    <reaction evidence="4">
        <text>L-allo-threonine = acetaldehyde + glycine</text>
        <dbReference type="Rhea" id="RHEA:26209"/>
        <dbReference type="ChEBI" id="CHEBI:15343"/>
        <dbReference type="ChEBI" id="CHEBI:57305"/>
        <dbReference type="ChEBI" id="CHEBI:58585"/>
        <dbReference type="EC" id="4.1.2.48"/>
    </reaction>
</comment>
<comment type="cofactor">
    <cofactor evidence="1 4">
        <name>pyridoxal 5'-phosphate</name>
        <dbReference type="ChEBI" id="CHEBI:597326"/>
    </cofactor>
</comment>
<dbReference type="PANTHER" id="PTHR48097:SF5">
    <property type="entry name" value="LOW SPECIFICITY L-THREONINE ALDOLASE"/>
    <property type="match status" value="1"/>
</dbReference>
<sequence>MNTEFGSDNTAGTPRQILDAVAAAAAGQAPPYGADSWTASLERRLGEIFEREVHITLVNTGTAANALSLACLTPPWGGVLCHRDSHLIGDECGAPEFFTAGARLVTLGGANTKIDPDELAAAVRRGAGDPHKVQPSALSITQVTETGSVYTLPEIRRLTGIAKEAGLRVHMDGARFANALVALDCTPAELTWRAGVDVLSFGTTKNGTMTAEAIVLFDRDLAPELTYRVKRSGQLGSKLRFQAAQILGYLADDLWLHNARHANAMAARLRAGLAAVGFAIVGDPRANIVFCQLPQRIIDDLHGLGFGFHADRWGPGICRFVTSFATTADDVDALARAAERVAA</sequence>
<dbReference type="PIRSF" id="PIRSF038940">
    <property type="entry name" value="Low_specificity_LTA"/>
    <property type="match status" value="1"/>
</dbReference>
<dbReference type="AlphaFoldDB" id="A0A9X2J169"/>
<dbReference type="Gene3D" id="3.90.1150.10">
    <property type="entry name" value="Aspartate Aminotransferase, domain 1"/>
    <property type="match status" value="1"/>
</dbReference>
<reference evidence="6" key="1">
    <citation type="submission" date="2022-06" db="EMBL/GenBank/DDBJ databases">
        <title>Novel species in genus nocardia.</title>
        <authorList>
            <person name="Li F."/>
        </authorList>
    </citation>
    <scope>NUCLEOTIDE SEQUENCE</scope>
    <source>
        <strain evidence="6">CDC141</strain>
    </source>
</reference>
<dbReference type="InterPro" id="IPR001597">
    <property type="entry name" value="ArAA_b-elim_lyase/Thr_aldolase"/>
</dbReference>
<comment type="function">
    <text evidence="4">Catalyzes the cleavage of L-allo-threonine and L-threonine to glycine and acetaldehyde.</text>
</comment>
<feature type="domain" description="Aromatic amino acid beta-eliminating lyase/threonine aldolase" evidence="5">
    <location>
        <begin position="5"/>
        <end position="292"/>
    </location>
</feature>
<comment type="catalytic activity">
    <reaction evidence="4">
        <text>L-threonine = acetaldehyde + glycine</text>
        <dbReference type="Rhea" id="RHEA:19625"/>
        <dbReference type="ChEBI" id="CHEBI:15343"/>
        <dbReference type="ChEBI" id="CHEBI:57305"/>
        <dbReference type="ChEBI" id="CHEBI:57926"/>
        <dbReference type="EC" id="4.1.2.48"/>
    </reaction>
</comment>
<dbReference type="GO" id="GO:0006567">
    <property type="term" value="P:L-threonine catabolic process"/>
    <property type="evidence" value="ECO:0007669"/>
    <property type="project" value="UniProtKB-UniRule"/>
</dbReference>
<dbReference type="EMBL" id="JAMRXG010000024">
    <property type="protein sequence ID" value="MCM6778584.1"/>
    <property type="molecule type" value="Genomic_DNA"/>
</dbReference>
<dbReference type="Pfam" id="PF01212">
    <property type="entry name" value="Beta_elim_lyase"/>
    <property type="match status" value="1"/>
</dbReference>
<evidence type="ECO:0000256" key="3">
    <source>
        <dbReference type="ARBA" id="ARBA00022898"/>
    </source>
</evidence>
<dbReference type="Gene3D" id="3.40.640.10">
    <property type="entry name" value="Type I PLP-dependent aspartate aminotransferase-like (Major domain)"/>
    <property type="match status" value="1"/>
</dbReference>
<protein>
    <recommendedName>
        <fullName evidence="4">L-threonine aldolase</fullName>
        <ecNumber evidence="4">4.1.2.48</ecNumber>
    </recommendedName>
</protein>
<evidence type="ECO:0000256" key="2">
    <source>
        <dbReference type="ARBA" id="ARBA00006966"/>
    </source>
</evidence>
<proteinExistence type="inferred from homology"/>
<evidence type="ECO:0000256" key="4">
    <source>
        <dbReference type="PIRNR" id="PIRNR038940"/>
    </source>
</evidence>
<evidence type="ECO:0000259" key="5">
    <source>
        <dbReference type="Pfam" id="PF01212"/>
    </source>
</evidence>